<evidence type="ECO:0000256" key="4">
    <source>
        <dbReference type="ARBA" id="ARBA00022989"/>
    </source>
</evidence>
<dbReference type="PANTHER" id="PTHR36506:SF1">
    <property type="entry name" value="PREFLAGELLIN PEPTIDASE"/>
    <property type="match status" value="1"/>
</dbReference>
<protein>
    <submittedName>
        <fullName evidence="9">Peptidase A24</fullName>
    </submittedName>
</protein>
<evidence type="ECO:0000256" key="3">
    <source>
        <dbReference type="ARBA" id="ARBA00022692"/>
    </source>
</evidence>
<dbReference type="Gene3D" id="1.20.120.1220">
    <property type="match status" value="1"/>
</dbReference>
<keyword evidence="5 6" id="KW-0472">Membrane</keyword>
<dbReference type="AlphaFoldDB" id="A0AAE3H8Y3"/>
<dbReference type="GO" id="GO:0005886">
    <property type="term" value="C:plasma membrane"/>
    <property type="evidence" value="ECO:0007669"/>
    <property type="project" value="UniProtKB-SubCell"/>
</dbReference>
<keyword evidence="3 6" id="KW-0812">Transmembrane</keyword>
<dbReference type="Pfam" id="PF06847">
    <property type="entry name" value="Arc_PepC_II"/>
    <property type="match status" value="1"/>
</dbReference>
<evidence type="ECO:0000313" key="9">
    <source>
        <dbReference type="EMBL" id="MCQ6961854.1"/>
    </source>
</evidence>
<feature type="transmembrane region" description="Helical" evidence="6">
    <location>
        <begin position="59"/>
        <end position="79"/>
    </location>
</feature>
<evidence type="ECO:0000259" key="8">
    <source>
        <dbReference type="Pfam" id="PF06847"/>
    </source>
</evidence>
<dbReference type="InterPro" id="IPR052218">
    <property type="entry name" value="Preflagellin_Peptidase"/>
</dbReference>
<comment type="caution">
    <text evidence="9">The sequence shown here is derived from an EMBL/GenBank/DDBJ whole genome shotgun (WGS) entry which is preliminary data.</text>
</comment>
<reference evidence="9 10" key="1">
    <citation type="journal article" date="2011" name="Appl. Environ. Microbiol.">
        <title>Methanogenic archaea isolated from Taiwan's Chelungpu fault.</title>
        <authorList>
            <person name="Wu S.Y."/>
            <person name="Lai M.C."/>
        </authorList>
    </citation>
    <scope>NUCLEOTIDE SEQUENCE [LARGE SCALE GENOMIC DNA]</scope>
    <source>
        <strain evidence="9 10">St545Mb</strain>
    </source>
</reference>
<dbReference type="EMBL" id="JTEO01000002">
    <property type="protein sequence ID" value="MCQ6961854.1"/>
    <property type="molecule type" value="Genomic_DNA"/>
</dbReference>
<keyword evidence="4 6" id="KW-1133">Transmembrane helix</keyword>
<evidence type="ECO:0000256" key="1">
    <source>
        <dbReference type="ARBA" id="ARBA00004651"/>
    </source>
</evidence>
<sequence length="253" mass="28336">MMELLKVLACMPFLLYACYSDIKSRRVVNEVWVAMFGVCYVFILYDFMTLGMPYLIRNLLTFALIYLFVYVLFYFGAFGGADAKALMVISLIVPTFPAITIAGASLPIQGTPLFDIFAFSVFGNSIILTVVVPIGLFIYNLLHNPLRESLRKPLYMFIGYRTSVSGLGKSHIRMIESYKDTPNGVKFSLARSGTELTSDVIAQLRGHVRAGRMEDSVWVTPGLPFMIPITAGFITAVVFGDLIFYLTIQFLMM</sequence>
<dbReference type="InterPro" id="IPR009655">
    <property type="entry name" value="Preflagellin_peptidase_C"/>
</dbReference>
<dbReference type="Pfam" id="PF01478">
    <property type="entry name" value="Peptidase_A24"/>
    <property type="match status" value="1"/>
</dbReference>
<feature type="domain" description="Preflagellin peptidase C-terminal" evidence="8">
    <location>
        <begin position="152"/>
        <end position="242"/>
    </location>
</feature>
<feature type="transmembrane region" description="Helical" evidence="6">
    <location>
        <begin position="225"/>
        <end position="248"/>
    </location>
</feature>
<dbReference type="InterPro" id="IPR000045">
    <property type="entry name" value="Prepilin_IV_endopep_pep"/>
</dbReference>
<dbReference type="Proteomes" id="UP001206983">
    <property type="component" value="Unassembled WGS sequence"/>
</dbReference>
<name>A0AAE3H8Y3_9EURY</name>
<dbReference type="RefSeq" id="WP_256621559.1">
    <property type="nucleotide sequence ID" value="NZ_JTEO01000002.1"/>
</dbReference>
<feature type="transmembrane region" description="Helical" evidence="6">
    <location>
        <begin position="85"/>
        <end position="104"/>
    </location>
</feature>
<dbReference type="GO" id="GO:0004190">
    <property type="term" value="F:aspartic-type endopeptidase activity"/>
    <property type="evidence" value="ECO:0007669"/>
    <property type="project" value="InterPro"/>
</dbReference>
<dbReference type="PANTHER" id="PTHR36506">
    <property type="entry name" value="PREFLAGELLIN PEPTIDASE"/>
    <property type="match status" value="1"/>
</dbReference>
<keyword evidence="10" id="KW-1185">Reference proteome</keyword>
<accession>A0AAE3H8Y3</accession>
<gene>
    <name evidence="9" type="ORF">PV02_01270</name>
</gene>
<dbReference type="Gene3D" id="6.10.250.3240">
    <property type="match status" value="1"/>
</dbReference>
<organism evidence="9 10">
    <name type="scientific">Methanolobus chelungpuianus</name>
    <dbReference type="NCBI Taxonomy" id="502115"/>
    <lineage>
        <taxon>Archaea</taxon>
        <taxon>Methanobacteriati</taxon>
        <taxon>Methanobacteriota</taxon>
        <taxon>Stenosarchaea group</taxon>
        <taxon>Methanomicrobia</taxon>
        <taxon>Methanosarcinales</taxon>
        <taxon>Methanosarcinaceae</taxon>
        <taxon>Methanolobus</taxon>
    </lineage>
</organism>
<comment type="subcellular location">
    <subcellularLocation>
        <location evidence="1">Cell membrane</location>
        <topology evidence="1">Multi-pass membrane protein</topology>
    </subcellularLocation>
</comment>
<feature type="transmembrane region" description="Helical" evidence="6">
    <location>
        <begin position="116"/>
        <end position="142"/>
    </location>
</feature>
<dbReference type="PROSITE" id="PS51257">
    <property type="entry name" value="PROKAR_LIPOPROTEIN"/>
    <property type="match status" value="1"/>
</dbReference>
<proteinExistence type="predicted"/>
<evidence type="ECO:0000256" key="5">
    <source>
        <dbReference type="ARBA" id="ARBA00023136"/>
    </source>
</evidence>
<feature type="domain" description="Prepilin type IV endopeptidase peptidase" evidence="7">
    <location>
        <begin position="9"/>
        <end position="118"/>
    </location>
</feature>
<evidence type="ECO:0000256" key="2">
    <source>
        <dbReference type="ARBA" id="ARBA00022475"/>
    </source>
</evidence>
<feature type="transmembrane region" description="Helical" evidence="6">
    <location>
        <begin position="30"/>
        <end position="47"/>
    </location>
</feature>
<evidence type="ECO:0000259" key="7">
    <source>
        <dbReference type="Pfam" id="PF01478"/>
    </source>
</evidence>
<evidence type="ECO:0000256" key="6">
    <source>
        <dbReference type="SAM" id="Phobius"/>
    </source>
</evidence>
<evidence type="ECO:0000313" key="10">
    <source>
        <dbReference type="Proteomes" id="UP001206983"/>
    </source>
</evidence>
<keyword evidence="2" id="KW-1003">Cell membrane</keyword>